<gene>
    <name evidence="2" type="ORF">SAMN02745123_03644</name>
</gene>
<name>A0A1M6WIS4_9FIRM</name>
<dbReference type="EMBL" id="FRAR01000031">
    <property type="protein sequence ID" value="SHK93672.1"/>
    <property type="molecule type" value="Genomic_DNA"/>
</dbReference>
<dbReference type="Gene3D" id="1.20.1640.10">
    <property type="entry name" value="Multidrug efflux transporter AcrB transmembrane domain"/>
    <property type="match status" value="2"/>
</dbReference>
<dbReference type="InterPro" id="IPR027463">
    <property type="entry name" value="AcrB_DN_DC_subdom"/>
</dbReference>
<dbReference type="AlphaFoldDB" id="A0A1M6WIS4"/>
<dbReference type="Proteomes" id="UP000183997">
    <property type="component" value="Unassembled WGS sequence"/>
</dbReference>
<keyword evidence="3" id="KW-1185">Reference proteome</keyword>
<organism evidence="2 3">
    <name type="scientific">Desulforamulus aeronauticus DSM 10349</name>
    <dbReference type="NCBI Taxonomy" id="1121421"/>
    <lineage>
        <taxon>Bacteria</taxon>
        <taxon>Bacillati</taxon>
        <taxon>Bacillota</taxon>
        <taxon>Clostridia</taxon>
        <taxon>Eubacteriales</taxon>
        <taxon>Peptococcaceae</taxon>
        <taxon>Desulforamulus</taxon>
    </lineage>
</organism>
<feature type="transmembrane region" description="Helical" evidence="1">
    <location>
        <begin position="983"/>
        <end position="1006"/>
    </location>
</feature>
<dbReference type="Gene3D" id="3.30.70.1440">
    <property type="entry name" value="Multidrug efflux transporter AcrB pore domain"/>
    <property type="match status" value="1"/>
</dbReference>
<feature type="transmembrane region" description="Helical" evidence="1">
    <location>
        <begin position="429"/>
        <end position="449"/>
    </location>
</feature>
<dbReference type="SUPFAM" id="SSF82693">
    <property type="entry name" value="Multidrug efflux transporter AcrB pore domain, PN1, PN2, PC1 and PC2 subdomains"/>
    <property type="match status" value="3"/>
</dbReference>
<dbReference type="Gene3D" id="3.30.70.1430">
    <property type="entry name" value="Multidrug efflux transporter AcrB pore domain"/>
    <property type="match status" value="2"/>
</dbReference>
<feature type="transmembrane region" description="Helical" evidence="1">
    <location>
        <begin position="358"/>
        <end position="378"/>
    </location>
</feature>
<evidence type="ECO:0000256" key="1">
    <source>
        <dbReference type="SAM" id="Phobius"/>
    </source>
</evidence>
<dbReference type="GO" id="GO:0042910">
    <property type="term" value="F:xenobiotic transmembrane transporter activity"/>
    <property type="evidence" value="ECO:0007669"/>
    <property type="project" value="TreeGrafter"/>
</dbReference>
<feature type="transmembrane region" description="Helical" evidence="1">
    <location>
        <begin position="532"/>
        <end position="554"/>
    </location>
</feature>
<feature type="transmembrane region" description="Helical" evidence="1">
    <location>
        <begin position="952"/>
        <end position="971"/>
    </location>
</feature>
<protein>
    <submittedName>
        <fullName evidence="2">Hydrophobic/amphiphilic exporter-1, HAE1 family</fullName>
    </submittedName>
</protein>
<keyword evidence="1" id="KW-0472">Membrane</keyword>
<dbReference type="PANTHER" id="PTHR32063:SF0">
    <property type="entry name" value="SWARMING MOTILITY PROTEIN SWRC"/>
    <property type="match status" value="1"/>
</dbReference>
<reference evidence="3" key="1">
    <citation type="submission" date="2016-11" db="EMBL/GenBank/DDBJ databases">
        <authorList>
            <person name="Varghese N."/>
            <person name="Submissions S."/>
        </authorList>
    </citation>
    <scope>NUCLEOTIDE SEQUENCE [LARGE SCALE GENOMIC DNA]</scope>
    <source>
        <strain evidence="3">DSM 10349</strain>
    </source>
</reference>
<feature type="transmembrane region" description="Helical" evidence="1">
    <location>
        <begin position="879"/>
        <end position="897"/>
    </location>
</feature>
<feature type="transmembrane region" description="Helical" evidence="1">
    <location>
        <begin position="903"/>
        <end position="924"/>
    </location>
</feature>
<evidence type="ECO:0000313" key="3">
    <source>
        <dbReference type="Proteomes" id="UP000183997"/>
    </source>
</evidence>
<feature type="transmembrane region" description="Helical" evidence="1">
    <location>
        <begin position="12"/>
        <end position="32"/>
    </location>
</feature>
<feature type="transmembrane region" description="Helical" evidence="1">
    <location>
        <begin position="461"/>
        <end position="480"/>
    </location>
</feature>
<dbReference type="GO" id="GO:0005886">
    <property type="term" value="C:plasma membrane"/>
    <property type="evidence" value="ECO:0007669"/>
    <property type="project" value="TreeGrafter"/>
</dbReference>
<dbReference type="Gene3D" id="3.30.70.1320">
    <property type="entry name" value="Multidrug efflux transporter AcrB pore domain like"/>
    <property type="match status" value="1"/>
</dbReference>
<dbReference type="PRINTS" id="PR00702">
    <property type="entry name" value="ACRIFLAVINRP"/>
</dbReference>
<feature type="transmembrane region" description="Helical" evidence="1">
    <location>
        <begin position="848"/>
        <end position="867"/>
    </location>
</feature>
<keyword evidence="1" id="KW-0812">Transmembrane</keyword>
<feature type="transmembrane region" description="Helical" evidence="1">
    <location>
        <begin position="384"/>
        <end position="409"/>
    </location>
</feature>
<keyword evidence="1" id="KW-1133">Transmembrane helix</keyword>
<dbReference type="OrthoDB" id="9757876at2"/>
<proteinExistence type="predicted"/>
<dbReference type="Pfam" id="PF00873">
    <property type="entry name" value="ACR_tran"/>
    <property type="match status" value="1"/>
</dbReference>
<dbReference type="SUPFAM" id="SSF82714">
    <property type="entry name" value="Multidrug efflux transporter AcrB TolC docking domain, DN and DC subdomains"/>
    <property type="match status" value="2"/>
</dbReference>
<evidence type="ECO:0000313" key="2">
    <source>
        <dbReference type="EMBL" id="SHK93672.1"/>
    </source>
</evidence>
<dbReference type="PANTHER" id="PTHR32063">
    <property type="match status" value="1"/>
</dbReference>
<sequence length="1037" mass="113502">MFLTNLSLKRPVFATVTILALVAVGIISYLGLNINDYPEVEFPYVSVTVVQPGASPEQIESKIIYKLEEAIGQIAGVKHIYASAREGYALVFAEFSLETPAEVAAQDVRDKIGTIRGQLPQDIEEPVIGRFDPSAMPIISLAVTGELSMREMTTIVEDAVKKRLETVNGVGSIDIYGDVKREIQINLDKDKLAAYGISSAEVLNSLRNENMEVPGGKVGSGDREMTLRTVGKINRVEEFLNLPVARREGVQLYVKDIATVLDGVKEQDSISRYQGNPAIGIDIIKQSGSNTVKVANNIKKVVEEVKQELPPGVKLEIVRDNSLYIKDAVNDVRNTLIEGSVLAVLTVFVFLRDWRSTLISALAIPTSIIATFFAMKMLGFTLNFMSLMALSLAVGLLIDDAIVVVENIVRHLRMGKSPLDAARDGTSELGLAVTATSLTVVAVFLPVGMMSGIVGQFFKQFGITVVFSVLVSLFVAFTLVPMLSSRYLKDEEHVPRGPFGKFINGFNRGFDRITQRYANFLTIVLRNRRKTIGAAVLLFFGSLLLIPFLGSAFVPGGDMAEVTVVAELDAGLSTGAASQITRQLEEILQTYPEVTKVYSTTKNEKASIFVKVVDKHDRDRTLDELAMDMRGRLVAVPGVRITVNQQAGMNDGAAVQFRLLGDDLEQMQGYAELAQRIMETIPGAVDVSTSYQPGNPEGQIRIKQDVAADLGVSTAMVADTLRTLFNGVVVNQFEDGEDRFDVRVRLQETNRQDLAALQTIYLTSLYDDNGRYPMIPLSQVTETVFSTSPSQIDRFDRTKEIQLFCNLNGLSVGEFNKIFLERVNKEIKLPVGYSFYAGGDSEMMGETFTAMILALVTAVLFIFFILAAQFESYIDPFSIMLSLPMAIVGAILGLLLVGSDLSIMSMIGIIMLMGLVTKNAILLIDFTKQQRAKGVERNEALRRAALTRLRPIIMTSTAMILGMLPLALALGPGAESRAPMAHAIIGGLITSTLLTLVVVPVIYTILDDLKSKSSHVKQRVFSRWSKSEKASNSSIQS</sequence>
<dbReference type="STRING" id="1121421.SAMN02745123_03644"/>
<dbReference type="InterPro" id="IPR001036">
    <property type="entry name" value="Acrflvin-R"/>
</dbReference>
<dbReference type="Gene3D" id="3.30.2090.10">
    <property type="entry name" value="Multidrug efflux transporter AcrB TolC docking domain, DN and DC subdomains"/>
    <property type="match status" value="2"/>
</dbReference>
<feature type="transmembrane region" description="Helical" evidence="1">
    <location>
        <begin position="332"/>
        <end position="351"/>
    </location>
</feature>
<accession>A0A1M6WIS4</accession>
<dbReference type="RefSeq" id="WP_072917196.1">
    <property type="nucleotide sequence ID" value="NZ_FRAR01000031.1"/>
</dbReference>
<dbReference type="SUPFAM" id="SSF82866">
    <property type="entry name" value="Multidrug efflux transporter AcrB transmembrane domain"/>
    <property type="match status" value="2"/>
</dbReference>